<dbReference type="InterPro" id="IPR025380">
    <property type="entry name" value="DUF4369"/>
</dbReference>
<accession>A0A2W5GYV1</accession>
<dbReference type="AlphaFoldDB" id="A0A2W5GYV1"/>
<organism evidence="2 3">
    <name type="scientific">Pseudopedobacter saltans</name>
    <dbReference type="NCBI Taxonomy" id="151895"/>
    <lineage>
        <taxon>Bacteria</taxon>
        <taxon>Pseudomonadati</taxon>
        <taxon>Bacteroidota</taxon>
        <taxon>Sphingobacteriia</taxon>
        <taxon>Sphingobacteriales</taxon>
        <taxon>Sphingobacteriaceae</taxon>
        <taxon>Pseudopedobacter</taxon>
    </lineage>
</organism>
<gene>
    <name evidence="2" type="ORF">DI598_11500</name>
</gene>
<name>A0A2W5GYV1_9SPHI</name>
<dbReference type="Proteomes" id="UP000249645">
    <property type="component" value="Unassembled WGS sequence"/>
</dbReference>
<evidence type="ECO:0000259" key="1">
    <source>
        <dbReference type="Pfam" id="PF14289"/>
    </source>
</evidence>
<feature type="non-terminal residue" evidence="2">
    <location>
        <position position="122"/>
    </location>
</feature>
<dbReference type="EMBL" id="QFOI01000205">
    <property type="protein sequence ID" value="PZP47049.1"/>
    <property type="molecule type" value="Genomic_DNA"/>
</dbReference>
<sequence length="122" mass="13811">MKRSLYLITLAFIFSHLFFALDARSQIKFKIVGKTLNAKKGERIYLCSYGTMNNEQIIDSTIFKTSLLFKGNIPEYTKAAILNAKKEVISPFFIIENGIIKISEARDSSLSVTGGLQNYYLN</sequence>
<evidence type="ECO:0000313" key="2">
    <source>
        <dbReference type="EMBL" id="PZP47049.1"/>
    </source>
</evidence>
<comment type="caution">
    <text evidence="2">The sequence shown here is derived from an EMBL/GenBank/DDBJ whole genome shotgun (WGS) entry which is preliminary data.</text>
</comment>
<dbReference type="Pfam" id="PF14289">
    <property type="entry name" value="DUF4369"/>
    <property type="match status" value="1"/>
</dbReference>
<evidence type="ECO:0000313" key="3">
    <source>
        <dbReference type="Proteomes" id="UP000249645"/>
    </source>
</evidence>
<protein>
    <recommendedName>
        <fullName evidence="1">DUF4369 domain-containing protein</fullName>
    </recommendedName>
</protein>
<feature type="domain" description="DUF4369" evidence="1">
    <location>
        <begin position="29"/>
        <end position="118"/>
    </location>
</feature>
<proteinExistence type="predicted"/>
<reference evidence="2 3" key="1">
    <citation type="submission" date="2017-11" db="EMBL/GenBank/DDBJ databases">
        <title>Infants hospitalized years apart are colonized by the same room-sourced microbial strains.</title>
        <authorList>
            <person name="Brooks B."/>
            <person name="Olm M.R."/>
            <person name="Firek B.A."/>
            <person name="Baker R."/>
            <person name="Thomas B.C."/>
            <person name="Morowitz M.J."/>
            <person name="Banfield J.F."/>
        </authorList>
    </citation>
    <scope>NUCLEOTIDE SEQUENCE [LARGE SCALE GENOMIC DNA]</scope>
    <source>
        <strain evidence="2">S2_009_000_R2_76</strain>
    </source>
</reference>